<protein>
    <submittedName>
        <fullName evidence="1">Uncharacterized protein</fullName>
    </submittedName>
</protein>
<sequence>MAITANIEHFNQSFATEQQCLSFIYELKWPNSWDCIQQKPDIAAEGHPSAEAENKEHAAIDYPLRRKFPSLKIMSVQISSNLQLIDGM</sequence>
<dbReference type="Proteomes" id="UP001229346">
    <property type="component" value="Unassembled WGS sequence"/>
</dbReference>
<keyword evidence="2" id="KW-1185">Reference proteome</keyword>
<comment type="caution">
    <text evidence="1">The sequence shown here is derived from an EMBL/GenBank/DDBJ whole genome shotgun (WGS) entry which is preliminary data.</text>
</comment>
<accession>A0ABT9TZ94</accession>
<evidence type="ECO:0000313" key="1">
    <source>
        <dbReference type="EMBL" id="MDQ0112702.1"/>
    </source>
</evidence>
<proteinExistence type="predicted"/>
<dbReference type="EMBL" id="JAUSSU010000004">
    <property type="protein sequence ID" value="MDQ0112702.1"/>
    <property type="molecule type" value="Genomic_DNA"/>
</dbReference>
<evidence type="ECO:0000313" key="2">
    <source>
        <dbReference type="Proteomes" id="UP001229346"/>
    </source>
</evidence>
<dbReference type="RefSeq" id="WP_307203617.1">
    <property type="nucleotide sequence ID" value="NZ_JAUSSU010000004.1"/>
</dbReference>
<name>A0ABT9TZ94_PAEHA</name>
<organism evidence="1 2">
    <name type="scientific">Paenibacillus harenae</name>
    <dbReference type="NCBI Taxonomy" id="306543"/>
    <lineage>
        <taxon>Bacteria</taxon>
        <taxon>Bacillati</taxon>
        <taxon>Bacillota</taxon>
        <taxon>Bacilli</taxon>
        <taxon>Bacillales</taxon>
        <taxon>Paenibacillaceae</taxon>
        <taxon>Paenibacillus</taxon>
    </lineage>
</organism>
<reference evidence="1 2" key="1">
    <citation type="submission" date="2023-07" db="EMBL/GenBank/DDBJ databases">
        <title>Sorghum-associated microbial communities from plants grown in Nebraska, USA.</title>
        <authorList>
            <person name="Schachtman D."/>
        </authorList>
    </citation>
    <scope>NUCLEOTIDE SEQUENCE [LARGE SCALE GENOMIC DNA]</scope>
    <source>
        <strain evidence="1 2">CC482</strain>
    </source>
</reference>
<gene>
    <name evidence="1" type="ORF">J2T15_002137</name>
</gene>